<comment type="caution">
    <text evidence="2">The sequence shown here is derived from an EMBL/GenBank/DDBJ whole genome shotgun (WGS) entry which is preliminary data.</text>
</comment>
<organism evidence="2 3">
    <name type="scientific">Vitis vinifera</name>
    <name type="common">Grape</name>
    <dbReference type="NCBI Taxonomy" id="29760"/>
    <lineage>
        <taxon>Eukaryota</taxon>
        <taxon>Viridiplantae</taxon>
        <taxon>Streptophyta</taxon>
        <taxon>Embryophyta</taxon>
        <taxon>Tracheophyta</taxon>
        <taxon>Spermatophyta</taxon>
        <taxon>Magnoliopsida</taxon>
        <taxon>eudicotyledons</taxon>
        <taxon>Gunneridae</taxon>
        <taxon>Pentapetalae</taxon>
        <taxon>rosids</taxon>
        <taxon>Vitales</taxon>
        <taxon>Vitaceae</taxon>
        <taxon>Viteae</taxon>
        <taxon>Vitis</taxon>
    </lineage>
</organism>
<keyword evidence="1" id="KW-0812">Transmembrane</keyword>
<dbReference type="PANTHER" id="PTHR35833">
    <property type="entry name" value="GALACTOSE-BINDING DOMAIN-LIKE, ARMADILLO-TYPE FOLD PROTEIN-RELATED"/>
    <property type="match status" value="1"/>
</dbReference>
<protein>
    <submittedName>
        <fullName evidence="2">Uncharacterized protein</fullName>
    </submittedName>
</protein>
<dbReference type="PANTHER" id="PTHR35833:SF1">
    <property type="entry name" value="GALACTOSE-BINDING DOMAIN-CONTAINING PROTEIN"/>
    <property type="match status" value="1"/>
</dbReference>
<feature type="transmembrane region" description="Helical" evidence="1">
    <location>
        <begin position="668"/>
        <end position="694"/>
    </location>
</feature>
<keyword evidence="1" id="KW-0472">Membrane</keyword>
<dbReference type="AlphaFoldDB" id="A0A438CIT5"/>
<keyword evidence="1" id="KW-1133">Transmembrane helix</keyword>
<reference evidence="2 3" key="1">
    <citation type="journal article" date="2018" name="PLoS Genet.">
        <title>Population sequencing reveals clonal diversity and ancestral inbreeding in the grapevine cultivar Chardonnay.</title>
        <authorList>
            <person name="Roach M.J."/>
            <person name="Johnson D.L."/>
            <person name="Bohlmann J."/>
            <person name="van Vuuren H.J."/>
            <person name="Jones S.J."/>
            <person name="Pretorius I.S."/>
            <person name="Schmidt S.A."/>
            <person name="Borneman A.R."/>
        </authorList>
    </citation>
    <scope>NUCLEOTIDE SEQUENCE [LARGE SCALE GENOMIC DNA]</scope>
    <source>
        <strain evidence="3">cv. Chardonnay</strain>
        <tissue evidence="2">Leaf</tissue>
    </source>
</reference>
<dbReference type="EMBL" id="QGNW01002207">
    <property type="protein sequence ID" value="RVW23085.1"/>
    <property type="molecule type" value="Genomic_DNA"/>
</dbReference>
<proteinExistence type="predicted"/>
<name>A0A438CIT5_VITVI</name>
<evidence type="ECO:0000256" key="1">
    <source>
        <dbReference type="SAM" id="Phobius"/>
    </source>
</evidence>
<sequence>MEIELEPRVKTLSYKIKASSRESPSQKAIHVLDTDLRTHWSTSTNTKEWILLELDVRSSHFLFGWNLAYYHTYGYIISLFLNGKLQLACGTRELSPYLCLIIVLPRLSSGGLRPFCSRAYGLFIRGLGLLEKNDRKSNSTSRKLYNRIQDIINGLPEELEPETLPLVFIEIANAAFMYGGLYCMIGIEKIITYILVTDFLYQPETFVKVRPRCEAPRRDMIYPVNYTPCRYVRISCLRGNPISIFFIQLIGISVTGLEPEFQPVVSHLLPQIISNKQDANDMHLQLLQDITNRLLVFLPQLEGDLTSFPDAPEPSIRFLAMLAGPFYPILHIANERETARALGNISDSEASKNCQPTSALTVSSNFENWRFAIEREALWNQVIRGKYGEDRGGWCFWEVREAHGMGLWKGIRMDWELVSDRMVFIVGNGRRVRFWRDRWCGDSPLCVSFPSLFALTVDKEAWVADIWEAEGGWGCWNSCFSRAFNDWEVEEAERFLERLHGKRVLEDVEDMVSWTETKSGKFSVNSLYFALEAGCPSLFPSSYIWNPRRSRSTSPFVLPTSSAVVFRPDAIFVLLRKAYKDSDLGTVCRMASRILQKLTEPAAVPEASIPSTEITSSVLDETPKTELSNLVLLVDYSNLFGEDFQIPDDHWDLSYLNILDIGAVEEGIYMFFLLVQLSLTCAVNWQMILLTFGLRYACTSIAARFITI</sequence>
<accession>A0A438CIT5</accession>
<dbReference type="Proteomes" id="UP000288805">
    <property type="component" value="Unassembled WGS sequence"/>
</dbReference>
<evidence type="ECO:0000313" key="2">
    <source>
        <dbReference type="EMBL" id="RVW23085.1"/>
    </source>
</evidence>
<gene>
    <name evidence="2" type="ORF">CK203_099973</name>
</gene>
<evidence type="ECO:0000313" key="3">
    <source>
        <dbReference type="Proteomes" id="UP000288805"/>
    </source>
</evidence>